<organism evidence="1 2">
    <name type="scientific">Coptis chinensis</name>
    <dbReference type="NCBI Taxonomy" id="261450"/>
    <lineage>
        <taxon>Eukaryota</taxon>
        <taxon>Viridiplantae</taxon>
        <taxon>Streptophyta</taxon>
        <taxon>Embryophyta</taxon>
        <taxon>Tracheophyta</taxon>
        <taxon>Spermatophyta</taxon>
        <taxon>Magnoliopsida</taxon>
        <taxon>Ranunculales</taxon>
        <taxon>Ranunculaceae</taxon>
        <taxon>Coptidoideae</taxon>
        <taxon>Coptis</taxon>
    </lineage>
</organism>
<evidence type="ECO:0000313" key="2">
    <source>
        <dbReference type="Proteomes" id="UP000631114"/>
    </source>
</evidence>
<sequence length="171" mass="19116">MTLVYCTSSLTPPPPKQLLTTDTASKPVVNFTTTFAWPKKLLLHAFTNTLSFTLLFSSPSTSFASVIPQPLTPSLQSSSSEYCTEEEKEVVETAPELVTNEGIVEEAWEIVKETFLDSTSKHRWSLDDWMQRKNDIIGSTISTRSKAHGIIRRMLSSLGDPYTRFLPPSEV</sequence>
<dbReference type="GO" id="GO:0004175">
    <property type="term" value="F:endopeptidase activity"/>
    <property type="evidence" value="ECO:0007669"/>
    <property type="project" value="TreeGrafter"/>
</dbReference>
<dbReference type="AlphaFoldDB" id="A0A835GVS0"/>
<protein>
    <submittedName>
        <fullName evidence="1">Uncharacterized protein</fullName>
    </submittedName>
</protein>
<dbReference type="PANTHER" id="PTHR32060">
    <property type="entry name" value="TAIL-SPECIFIC PROTEASE"/>
    <property type="match status" value="1"/>
</dbReference>
<dbReference type="Gene3D" id="3.30.750.44">
    <property type="match status" value="1"/>
</dbReference>
<accession>A0A835GVS0</accession>
<keyword evidence="2" id="KW-1185">Reference proteome</keyword>
<dbReference type="PANTHER" id="PTHR32060:SF31">
    <property type="entry name" value="CARBOXYL-TERMINAL-PROCESSING PEPTIDASE 1, CHLOROPLASTIC"/>
    <property type="match status" value="1"/>
</dbReference>
<dbReference type="Proteomes" id="UP000631114">
    <property type="component" value="Unassembled WGS sequence"/>
</dbReference>
<gene>
    <name evidence="1" type="ORF">IFM89_006123</name>
</gene>
<evidence type="ECO:0000313" key="1">
    <source>
        <dbReference type="EMBL" id="KAF9587869.1"/>
    </source>
</evidence>
<proteinExistence type="predicted"/>
<reference evidence="1 2" key="1">
    <citation type="submission" date="2020-10" db="EMBL/GenBank/DDBJ databases">
        <title>The Coptis chinensis genome and diversification of protoberbering-type alkaloids.</title>
        <authorList>
            <person name="Wang B."/>
            <person name="Shu S."/>
            <person name="Song C."/>
            <person name="Liu Y."/>
        </authorList>
    </citation>
    <scope>NUCLEOTIDE SEQUENCE [LARGE SCALE GENOMIC DNA]</scope>
    <source>
        <strain evidence="1">HL-2020</strain>
        <tissue evidence="1">Leaf</tissue>
    </source>
</reference>
<dbReference type="OrthoDB" id="43580at2759"/>
<name>A0A835GVS0_9MAGN</name>
<comment type="caution">
    <text evidence="1">The sequence shown here is derived from an EMBL/GenBank/DDBJ whole genome shotgun (WGS) entry which is preliminary data.</text>
</comment>
<dbReference type="EMBL" id="JADFTS010000009">
    <property type="protein sequence ID" value="KAF9587869.1"/>
    <property type="molecule type" value="Genomic_DNA"/>
</dbReference>